<dbReference type="GO" id="GO:0005737">
    <property type="term" value="C:cytoplasm"/>
    <property type="evidence" value="ECO:0007669"/>
    <property type="project" value="TreeGrafter"/>
</dbReference>
<reference evidence="5" key="1">
    <citation type="submission" date="2019-06" db="EMBL/GenBank/DDBJ databases">
        <authorList>
            <person name="Zheng W."/>
        </authorList>
    </citation>
    <scope>NUCLEOTIDE SEQUENCE</scope>
    <source>
        <strain evidence="5">QDHG01</strain>
    </source>
</reference>
<sequence length="154" mass="18080">MALSLIAGENPTYLNVRYDITFIQIKEAGKESDKIIEREMQFLRLINQKYRKSSKSWSTRQQLIQALSYVQSKQLEQTQQLIKKEVDLLDICNIHEPRNYYVWQHRKFILKLAKTIMPSGDLVGLINSEKLKFSEGKPDASAQEYIDWLSHQFA</sequence>
<evidence type="ECO:0000256" key="4">
    <source>
        <dbReference type="ARBA" id="ARBA00022737"/>
    </source>
</evidence>
<keyword evidence="2" id="KW-0637">Prenyltransferase</keyword>
<dbReference type="PANTHER" id="PTHR11129">
    <property type="entry name" value="PROTEIN FARNESYLTRANSFERASE ALPHA SUBUNIT/RAB GERANYLGERANYL TRANSFERASE ALPHA SUBUNIT"/>
    <property type="match status" value="1"/>
</dbReference>
<accession>A0A8J8T8M1</accession>
<dbReference type="Proteomes" id="UP000785679">
    <property type="component" value="Unassembled WGS sequence"/>
</dbReference>
<proteinExistence type="inferred from homology"/>
<dbReference type="PROSITE" id="PS51147">
    <property type="entry name" value="PFTA"/>
    <property type="match status" value="1"/>
</dbReference>
<dbReference type="SUPFAM" id="SSF48439">
    <property type="entry name" value="Protein prenylyltransferase"/>
    <property type="match status" value="1"/>
</dbReference>
<organism evidence="5 6">
    <name type="scientific">Halteria grandinella</name>
    <dbReference type="NCBI Taxonomy" id="5974"/>
    <lineage>
        <taxon>Eukaryota</taxon>
        <taxon>Sar</taxon>
        <taxon>Alveolata</taxon>
        <taxon>Ciliophora</taxon>
        <taxon>Intramacronucleata</taxon>
        <taxon>Spirotrichea</taxon>
        <taxon>Stichotrichia</taxon>
        <taxon>Sporadotrichida</taxon>
        <taxon>Halteriidae</taxon>
        <taxon>Halteria</taxon>
    </lineage>
</organism>
<evidence type="ECO:0000256" key="2">
    <source>
        <dbReference type="ARBA" id="ARBA00022602"/>
    </source>
</evidence>
<comment type="caution">
    <text evidence="5">The sequence shown here is derived from an EMBL/GenBank/DDBJ whole genome shotgun (WGS) entry which is preliminary data.</text>
</comment>
<dbReference type="AlphaFoldDB" id="A0A8J8T8M1"/>
<evidence type="ECO:0000256" key="3">
    <source>
        <dbReference type="ARBA" id="ARBA00022679"/>
    </source>
</evidence>
<evidence type="ECO:0000256" key="1">
    <source>
        <dbReference type="ARBA" id="ARBA00006734"/>
    </source>
</evidence>
<gene>
    <name evidence="5" type="ORF">FGO68_gene16035</name>
</gene>
<dbReference type="Gene3D" id="1.25.40.120">
    <property type="entry name" value="Protein prenylyltransferase"/>
    <property type="match status" value="1"/>
</dbReference>
<evidence type="ECO:0000313" key="6">
    <source>
        <dbReference type="Proteomes" id="UP000785679"/>
    </source>
</evidence>
<dbReference type="OrthoDB" id="5358702at2759"/>
<name>A0A8J8T8M1_HALGN</name>
<evidence type="ECO:0000313" key="5">
    <source>
        <dbReference type="EMBL" id="TNV85745.1"/>
    </source>
</evidence>
<evidence type="ECO:0008006" key="7">
    <source>
        <dbReference type="Google" id="ProtNLM"/>
    </source>
</evidence>
<protein>
    <recommendedName>
        <fullName evidence="7">Protein prenyltransferase alpha subunit</fullName>
    </recommendedName>
</protein>
<keyword evidence="3" id="KW-0808">Transferase</keyword>
<keyword evidence="6" id="KW-1185">Reference proteome</keyword>
<dbReference type="Pfam" id="PF01239">
    <property type="entry name" value="PPTA"/>
    <property type="match status" value="1"/>
</dbReference>
<dbReference type="InterPro" id="IPR002088">
    <property type="entry name" value="Prenyl_trans_a"/>
</dbReference>
<keyword evidence="4" id="KW-0677">Repeat</keyword>
<dbReference type="EMBL" id="RRYP01001578">
    <property type="protein sequence ID" value="TNV85745.1"/>
    <property type="molecule type" value="Genomic_DNA"/>
</dbReference>
<comment type="similarity">
    <text evidence="1">Belongs to the protein prenyltransferase subunit alpha family.</text>
</comment>
<dbReference type="GO" id="GO:0008318">
    <property type="term" value="F:protein prenyltransferase activity"/>
    <property type="evidence" value="ECO:0007669"/>
    <property type="project" value="InterPro"/>
</dbReference>